<proteinExistence type="predicted"/>
<keyword evidence="2 3" id="KW-0040">ANK repeat</keyword>
<evidence type="ECO:0000256" key="2">
    <source>
        <dbReference type="ARBA" id="ARBA00023043"/>
    </source>
</evidence>
<evidence type="ECO:0000313" key="5">
    <source>
        <dbReference type="Proteomes" id="UP000785679"/>
    </source>
</evidence>
<dbReference type="InterPro" id="IPR002110">
    <property type="entry name" value="Ankyrin_rpt"/>
</dbReference>
<evidence type="ECO:0000313" key="4">
    <source>
        <dbReference type="EMBL" id="TNV70647.1"/>
    </source>
</evidence>
<dbReference type="InterPro" id="IPR036770">
    <property type="entry name" value="Ankyrin_rpt-contain_sf"/>
</dbReference>
<dbReference type="SMART" id="SM00248">
    <property type="entry name" value="ANK"/>
    <property type="match status" value="2"/>
</dbReference>
<dbReference type="Proteomes" id="UP000785679">
    <property type="component" value="Unassembled WGS sequence"/>
</dbReference>
<evidence type="ECO:0000256" key="1">
    <source>
        <dbReference type="ARBA" id="ARBA00022737"/>
    </source>
</evidence>
<keyword evidence="5" id="KW-1185">Reference proteome</keyword>
<dbReference type="AlphaFoldDB" id="A0A8J8N949"/>
<accession>A0A8J8N949</accession>
<evidence type="ECO:0000256" key="3">
    <source>
        <dbReference type="PROSITE-ProRule" id="PRU00023"/>
    </source>
</evidence>
<dbReference type="Pfam" id="PF12796">
    <property type="entry name" value="Ank_2"/>
    <property type="match status" value="1"/>
</dbReference>
<dbReference type="PROSITE" id="PS50088">
    <property type="entry name" value="ANK_REPEAT"/>
    <property type="match status" value="1"/>
</dbReference>
<protein>
    <recommendedName>
        <fullName evidence="6">Ankyrin repeat domain-containing protein</fullName>
    </recommendedName>
</protein>
<dbReference type="PANTHER" id="PTHR24171">
    <property type="entry name" value="ANKYRIN REPEAT DOMAIN-CONTAINING PROTEIN 39-RELATED"/>
    <property type="match status" value="1"/>
</dbReference>
<dbReference type="EMBL" id="RRYP01034419">
    <property type="protein sequence ID" value="TNV70647.1"/>
    <property type="molecule type" value="Genomic_DNA"/>
</dbReference>
<organism evidence="4 5">
    <name type="scientific">Halteria grandinella</name>
    <dbReference type="NCBI Taxonomy" id="5974"/>
    <lineage>
        <taxon>Eukaryota</taxon>
        <taxon>Sar</taxon>
        <taxon>Alveolata</taxon>
        <taxon>Ciliophora</taxon>
        <taxon>Intramacronucleata</taxon>
        <taxon>Spirotrichea</taxon>
        <taxon>Stichotrichia</taxon>
        <taxon>Sporadotrichida</taxon>
        <taxon>Halteriidae</taxon>
        <taxon>Halteria</taxon>
    </lineage>
</organism>
<gene>
    <name evidence="4" type="ORF">FGO68_gene6482</name>
</gene>
<sequence>MIENKVFSKKPYQRPLSNDFIHAVKLNQMEKVTILLEKNRYLVFDFDFYNMTGLHWACKKGLVEMAELLIKNHADVDAVDILHRTPLYLAIQGEHLTLVEVFQYLKLDSFKEQSISLVDLLH</sequence>
<dbReference type="PROSITE" id="PS50297">
    <property type="entry name" value="ANK_REP_REGION"/>
    <property type="match status" value="1"/>
</dbReference>
<dbReference type="SUPFAM" id="SSF48403">
    <property type="entry name" value="Ankyrin repeat"/>
    <property type="match status" value="1"/>
</dbReference>
<name>A0A8J8N949_HALGN</name>
<keyword evidence="1" id="KW-0677">Repeat</keyword>
<feature type="repeat" description="ANK" evidence="3">
    <location>
        <begin position="49"/>
        <end position="81"/>
    </location>
</feature>
<dbReference type="Gene3D" id="1.25.40.20">
    <property type="entry name" value="Ankyrin repeat-containing domain"/>
    <property type="match status" value="1"/>
</dbReference>
<reference evidence="4" key="1">
    <citation type="submission" date="2019-06" db="EMBL/GenBank/DDBJ databases">
        <authorList>
            <person name="Zheng W."/>
        </authorList>
    </citation>
    <scope>NUCLEOTIDE SEQUENCE</scope>
    <source>
        <strain evidence="4">QDHG01</strain>
    </source>
</reference>
<dbReference type="OrthoDB" id="285735at2759"/>
<comment type="caution">
    <text evidence="4">The sequence shown here is derived from an EMBL/GenBank/DDBJ whole genome shotgun (WGS) entry which is preliminary data.</text>
</comment>
<evidence type="ECO:0008006" key="6">
    <source>
        <dbReference type="Google" id="ProtNLM"/>
    </source>
</evidence>